<name>A0A9E6T3N7_9CAUD</name>
<dbReference type="Proteomes" id="UP001055587">
    <property type="component" value="Segment"/>
</dbReference>
<accession>A0A9E6T3N7</accession>
<protein>
    <submittedName>
        <fullName evidence="2">Scaffolding related protein</fullName>
    </submittedName>
</protein>
<organism evidence="2 3">
    <name type="scientific">Erwinia phage Zoomie</name>
    <dbReference type="NCBI Taxonomy" id="2851072"/>
    <lineage>
        <taxon>Viruses</taxon>
        <taxon>Duplodnaviria</taxon>
        <taxon>Heunggongvirae</taxon>
        <taxon>Uroviricota</taxon>
        <taxon>Caudoviricetes</taxon>
        <taxon>Autographivirales</taxon>
        <taxon>Autoscriptoviridae</taxon>
        <taxon>Slopekvirinae</taxon>
        <taxon>Zoomievirus</taxon>
        <taxon>Zoomievirus zoomie</taxon>
    </lineage>
</organism>
<dbReference type="EMBL" id="MZ333135">
    <property type="protein sequence ID" value="QXG07770.1"/>
    <property type="molecule type" value="Genomic_DNA"/>
</dbReference>
<keyword evidence="3" id="KW-1185">Reference proteome</keyword>
<evidence type="ECO:0000313" key="3">
    <source>
        <dbReference type="Proteomes" id="UP001055587"/>
    </source>
</evidence>
<sequence>MTVEAAEVAAAQAVEGQSAAVEAGTPEAKQPSMAEQLAAKQAALKAEAGEPGAQDKSPTDVPGEGDSDKPDAKPSLDSENLAQTGDAVLDAGIKMMQQVAGLNAQDVDRILAHAYERNDASLVDSAYIKERFGEHAGYVEQLAKAYIERTGERVQSVVKQVHEAAGGKENWDNFNATFQQHAPAHLKKAAEALADSEDFVGASQLIMEFAKASGLVPVPGTHIAGGGAVANGALSGTGFREELAKLRAEVGNRSFESGPAKAKYDTLVRRRQAGRMQGLK</sequence>
<feature type="compositionally biased region" description="Low complexity" evidence="1">
    <location>
        <begin position="1"/>
        <end position="24"/>
    </location>
</feature>
<evidence type="ECO:0000256" key="1">
    <source>
        <dbReference type="SAM" id="MobiDB-lite"/>
    </source>
</evidence>
<feature type="region of interest" description="Disordered" evidence="1">
    <location>
        <begin position="1"/>
        <end position="80"/>
    </location>
</feature>
<proteinExistence type="predicted"/>
<feature type="compositionally biased region" description="Low complexity" evidence="1">
    <location>
        <begin position="34"/>
        <end position="46"/>
    </location>
</feature>
<evidence type="ECO:0000313" key="2">
    <source>
        <dbReference type="EMBL" id="QXG07770.1"/>
    </source>
</evidence>
<feature type="compositionally biased region" description="Basic and acidic residues" evidence="1">
    <location>
        <begin position="66"/>
        <end position="76"/>
    </location>
</feature>
<reference evidence="2" key="1">
    <citation type="submission" date="2021-06" db="EMBL/GenBank/DDBJ databases">
        <title>Four novel Curtobacterium phages isolated from Environmental samples.</title>
        <authorList>
            <person name="Alanin K.W.S."/>
            <person name="Djurhuus A.M."/>
            <person name="Olsen N.S."/>
            <person name="Carstens A.B."/>
            <person name="Nielsen T.K."/>
            <person name="Kot W."/>
            <person name="Hansen L.H."/>
        </authorList>
    </citation>
    <scope>NUCLEOTIDE SEQUENCE</scope>
</reference>